<dbReference type="Proteomes" id="UP000262379">
    <property type="component" value="Unassembled WGS sequence"/>
</dbReference>
<dbReference type="RefSeq" id="WP_116622238.1">
    <property type="nucleotide sequence ID" value="NZ_QURN01000001.1"/>
</dbReference>
<keyword evidence="2" id="KW-1185">Reference proteome</keyword>
<evidence type="ECO:0000313" key="1">
    <source>
        <dbReference type="EMBL" id="RFC69616.1"/>
    </source>
</evidence>
<dbReference type="AlphaFoldDB" id="A0A371XK61"/>
<protein>
    <submittedName>
        <fullName evidence="1">Uncharacterized protein</fullName>
    </submittedName>
</protein>
<evidence type="ECO:0000313" key="2">
    <source>
        <dbReference type="Proteomes" id="UP000262379"/>
    </source>
</evidence>
<proteinExistence type="predicted"/>
<reference evidence="2" key="1">
    <citation type="submission" date="2018-08" db="EMBL/GenBank/DDBJ databases">
        <authorList>
            <person name="Im W.T."/>
        </authorList>
    </citation>
    <scope>NUCLEOTIDE SEQUENCE [LARGE SCALE GENOMIC DNA]</scope>
    <source>
        <strain evidence="2">LA-28</strain>
    </source>
</reference>
<accession>A0A371XK61</accession>
<gene>
    <name evidence="1" type="ORF">DY251_02520</name>
</gene>
<sequence>MAKQGRYLASQKLSDYQIEKIMRSFAEGMSAKEALEKLSYRGKPSRASGTVYNIYDLIRKRLLEIRFFPDPADYAEWANSSVELRANFPFSKTAQRIGDQSDRLRGASDESVRYHVAEMIFRAENHEMTSDALYHEIRTALRMTGPLNRPPRDADLWHERHYINVCQRQIVKLRAMRHVSRDSHRSLIAGYEVLIVEARKRLRKRLRDRTSSIPPASGGDD</sequence>
<dbReference type="EMBL" id="QURN01000001">
    <property type="protein sequence ID" value="RFC69616.1"/>
    <property type="molecule type" value="Genomic_DNA"/>
</dbReference>
<name>A0A371XK61_9HYPH</name>
<comment type="caution">
    <text evidence="1">The sequence shown here is derived from an EMBL/GenBank/DDBJ whole genome shotgun (WGS) entry which is preliminary data.</text>
</comment>
<organism evidence="1 2">
    <name type="scientific">Mesorhizobium denitrificans</name>
    <dbReference type="NCBI Taxonomy" id="2294114"/>
    <lineage>
        <taxon>Bacteria</taxon>
        <taxon>Pseudomonadati</taxon>
        <taxon>Pseudomonadota</taxon>
        <taxon>Alphaproteobacteria</taxon>
        <taxon>Hyphomicrobiales</taxon>
        <taxon>Phyllobacteriaceae</taxon>
        <taxon>Mesorhizobium</taxon>
    </lineage>
</organism>